<dbReference type="AlphaFoldDB" id="Q82XE3"/>
<dbReference type="PhylomeDB" id="Q82XE3"/>
<dbReference type="InterPro" id="IPR008869">
    <property type="entry name" value="MlaC/ttg2D"/>
</dbReference>
<evidence type="ECO:0000313" key="2">
    <source>
        <dbReference type="Proteomes" id="UP000001416"/>
    </source>
</evidence>
<organism evidence="1 2">
    <name type="scientific">Nitrosomonas europaea (strain ATCC 19718 / CIP 103999 / KCTC 2705 / NBRC 14298)</name>
    <dbReference type="NCBI Taxonomy" id="228410"/>
    <lineage>
        <taxon>Bacteria</taxon>
        <taxon>Pseudomonadati</taxon>
        <taxon>Pseudomonadota</taxon>
        <taxon>Betaproteobacteria</taxon>
        <taxon>Nitrosomonadales</taxon>
        <taxon>Nitrosomonadaceae</taxon>
        <taxon>Nitrosomonas</taxon>
    </lineage>
</organism>
<dbReference type="PANTHER" id="PTHR36573">
    <property type="entry name" value="INTERMEMBRANE PHOSPHOLIPID TRANSPORT SYSTEM BINDING PROTEIN MLAC"/>
    <property type="match status" value="1"/>
</dbReference>
<reference evidence="1 2" key="1">
    <citation type="journal article" date="2003" name="J. Bacteriol.">
        <title>Complete genome sequence of the ammonia-oxidizing bacterium and obligate chemolithoautotroph Nitrosomonas europaea.</title>
        <authorList>
            <person name="Chain P."/>
            <person name="Lamerdin J."/>
            <person name="Larimer F."/>
            <person name="Regala W."/>
            <person name="Land M."/>
            <person name="Hauser L."/>
            <person name="Hooper A."/>
            <person name="Klotz M."/>
            <person name="Norton J."/>
            <person name="Sayavedra-Soto L."/>
            <person name="Arciero D."/>
            <person name="Hommes N."/>
            <person name="Whittaker M."/>
            <person name="Arp D."/>
        </authorList>
    </citation>
    <scope>NUCLEOTIDE SEQUENCE [LARGE SCALE GENOMIC DNA]</scope>
    <source>
        <strain evidence="2">ATCC 19718 / CIP 103999 / KCTC 2705 / NBRC 14298</strain>
    </source>
</reference>
<dbReference type="InterPro" id="IPR017842">
    <property type="entry name" value="Hopanoid_biosyn-assoc_HpnM"/>
</dbReference>
<protein>
    <submittedName>
        <fullName evidence="1">Putative periplasmic transport protein</fullName>
    </submittedName>
</protein>
<proteinExistence type="predicted"/>
<evidence type="ECO:0000313" key="1">
    <source>
        <dbReference type="EMBL" id="CAD84242.1"/>
    </source>
</evidence>
<dbReference type="Pfam" id="PF05494">
    <property type="entry name" value="MlaC"/>
    <property type="match status" value="1"/>
</dbReference>
<dbReference type="EMBL" id="AL954747">
    <property type="protein sequence ID" value="CAD84242.1"/>
    <property type="molecule type" value="Genomic_DNA"/>
</dbReference>
<dbReference type="Gene3D" id="3.10.450.710">
    <property type="entry name" value="Tgt2/MlaC"/>
    <property type="match status" value="1"/>
</dbReference>
<gene>
    <name evidence="1" type="ordered locus">NE0331</name>
</gene>
<name>Q82XE3_NITEU</name>
<dbReference type="KEGG" id="neu:NE0331"/>
<dbReference type="eggNOG" id="COG2854">
    <property type="taxonomic scope" value="Bacteria"/>
</dbReference>
<dbReference type="SMR" id="Q82XE3"/>
<dbReference type="PANTHER" id="PTHR36573:SF1">
    <property type="entry name" value="INTERMEMBRANE PHOSPHOLIPID TRANSPORT SYSTEM BINDING PROTEIN MLAC"/>
    <property type="match status" value="1"/>
</dbReference>
<dbReference type="NCBIfam" id="TIGR03481">
    <property type="entry name" value="HpnM"/>
    <property type="match status" value="1"/>
</dbReference>
<dbReference type="DNASU" id="1081261"/>
<accession>Q82XE3</accession>
<dbReference type="STRING" id="228410.NE0331"/>
<sequence>MLVMISGLRAESLENEGAERVVITLQNTLIQAMQQGQEIGYSGRLKLLTPVIEQTHDLAAIIRSVLGTHWAKLDSDQQQAITRVFQANSIATYADRFNQYDGEQFKIIEQTQLPRGRMLVRSQLIRSDGSPVNFDYVMHEAGGSWRIINIVVDGVSDLALKRAEYSAVLQKDGVTALIDMLEQKTSRIEQNQQ</sequence>
<dbReference type="HOGENOM" id="CLU_094502_0_0_4"/>
<dbReference type="Proteomes" id="UP000001416">
    <property type="component" value="Chromosome"/>
</dbReference>
<dbReference type="InterPro" id="IPR042245">
    <property type="entry name" value="Tgt2/MlaC_sf"/>
</dbReference>
<keyword evidence="2" id="KW-1185">Reference proteome</keyword>